<dbReference type="SUPFAM" id="SSF53335">
    <property type="entry name" value="S-adenosyl-L-methionine-dependent methyltransferases"/>
    <property type="match status" value="1"/>
</dbReference>
<dbReference type="InterPro" id="IPR000700">
    <property type="entry name" value="PAS-assoc_C"/>
</dbReference>
<dbReference type="GO" id="GO:0000156">
    <property type="term" value="F:phosphorelay response regulator activity"/>
    <property type="evidence" value="ECO:0007669"/>
    <property type="project" value="InterPro"/>
</dbReference>
<dbReference type="InterPro" id="IPR035909">
    <property type="entry name" value="CheB_C"/>
</dbReference>
<feature type="region of interest" description="Disordered" evidence="7">
    <location>
        <begin position="1"/>
        <end position="25"/>
    </location>
</feature>
<feature type="compositionally biased region" description="Polar residues" evidence="7">
    <location>
        <begin position="707"/>
        <end position="717"/>
    </location>
</feature>
<dbReference type="InterPro" id="IPR050903">
    <property type="entry name" value="Bact_Chemotaxis_MeTrfase"/>
</dbReference>
<dbReference type="RefSeq" id="WP_058460738.1">
    <property type="nucleotide sequence ID" value="NZ_CAAAIY010000007.1"/>
</dbReference>
<evidence type="ECO:0000256" key="3">
    <source>
        <dbReference type="ARBA" id="ARBA00022603"/>
    </source>
</evidence>
<feature type="domain" description="PAC" evidence="8">
    <location>
        <begin position="818"/>
        <end position="871"/>
    </location>
</feature>
<dbReference type="Pfam" id="PF01339">
    <property type="entry name" value="CheB_methylest"/>
    <property type="match status" value="1"/>
</dbReference>
<accession>A0A0W0RF24</accession>
<dbReference type="Proteomes" id="UP000054695">
    <property type="component" value="Unassembled WGS sequence"/>
</dbReference>
<evidence type="ECO:0000259" key="8">
    <source>
        <dbReference type="PROSITE" id="PS50113"/>
    </source>
</evidence>
<dbReference type="InterPro" id="IPR036804">
    <property type="entry name" value="CheR_N_sf"/>
</dbReference>
<dbReference type="SUPFAM" id="SSF52738">
    <property type="entry name" value="Methylesterase CheB, C-terminal domain"/>
    <property type="match status" value="1"/>
</dbReference>
<organism evidence="11 12">
    <name type="scientific">Legionella bozemanae</name>
    <name type="common">Fluoribacter bozemanae</name>
    <dbReference type="NCBI Taxonomy" id="447"/>
    <lineage>
        <taxon>Bacteria</taxon>
        <taxon>Pseudomonadati</taxon>
        <taxon>Pseudomonadota</taxon>
        <taxon>Gammaproteobacteria</taxon>
        <taxon>Legionellales</taxon>
        <taxon>Legionellaceae</taxon>
        <taxon>Legionella</taxon>
    </lineage>
</organism>
<dbReference type="EMBL" id="LNXU01000045">
    <property type="protein sequence ID" value="KTC69680.1"/>
    <property type="molecule type" value="Genomic_DNA"/>
</dbReference>
<keyword evidence="12" id="KW-1185">Reference proteome</keyword>
<feature type="domain" description="CheR-type methyltransferase" evidence="10">
    <location>
        <begin position="236"/>
        <end position="498"/>
    </location>
</feature>
<dbReference type="PANTHER" id="PTHR24422:SF27">
    <property type="entry name" value="PROTEIN-GLUTAMATE O-METHYLTRANSFERASE"/>
    <property type="match status" value="1"/>
</dbReference>
<keyword evidence="4 11" id="KW-0808">Transferase</keyword>
<feature type="active site" evidence="6">
    <location>
        <position position="164"/>
    </location>
</feature>
<dbReference type="PANTHER" id="PTHR24422">
    <property type="entry name" value="CHEMOTAXIS PROTEIN METHYLTRANSFERASE"/>
    <property type="match status" value="1"/>
</dbReference>
<protein>
    <recommendedName>
        <fullName evidence="2">protein-glutamate O-methyltransferase</fullName>
        <ecNumber evidence="2">2.1.1.80</ecNumber>
    </recommendedName>
</protein>
<dbReference type="GO" id="GO:0008984">
    <property type="term" value="F:protein-glutamate methylesterase activity"/>
    <property type="evidence" value="ECO:0007669"/>
    <property type="project" value="InterPro"/>
</dbReference>
<evidence type="ECO:0000259" key="9">
    <source>
        <dbReference type="PROSITE" id="PS50122"/>
    </source>
</evidence>
<feature type="region of interest" description="Disordered" evidence="7">
    <location>
        <begin position="694"/>
        <end position="729"/>
    </location>
</feature>
<dbReference type="InterPro" id="IPR000673">
    <property type="entry name" value="Sig_transdc_resp-reg_Me-estase"/>
</dbReference>
<dbReference type="Gene3D" id="3.30.450.20">
    <property type="entry name" value="PAS domain"/>
    <property type="match status" value="1"/>
</dbReference>
<dbReference type="PROSITE" id="PS50113">
    <property type="entry name" value="PAC"/>
    <property type="match status" value="1"/>
</dbReference>
<dbReference type="Gene3D" id="3.40.50.180">
    <property type="entry name" value="Methylesterase CheB, C-terminal domain"/>
    <property type="match status" value="1"/>
</dbReference>
<dbReference type="PROSITE" id="PS50123">
    <property type="entry name" value="CHER"/>
    <property type="match status" value="1"/>
</dbReference>
<keyword evidence="5" id="KW-0949">S-adenosyl-L-methionine</keyword>
<dbReference type="OrthoDB" id="9816309at2"/>
<comment type="caution">
    <text evidence="11">The sequence shown here is derived from an EMBL/GenBank/DDBJ whole genome shotgun (WGS) entry which is preliminary data.</text>
</comment>
<dbReference type="GO" id="GO:0008983">
    <property type="term" value="F:protein-glutamate O-methyltransferase activity"/>
    <property type="evidence" value="ECO:0007669"/>
    <property type="project" value="UniProtKB-EC"/>
</dbReference>
<evidence type="ECO:0000256" key="1">
    <source>
        <dbReference type="ARBA" id="ARBA00001541"/>
    </source>
</evidence>
<evidence type="ECO:0000256" key="7">
    <source>
        <dbReference type="SAM" id="MobiDB-lite"/>
    </source>
</evidence>
<evidence type="ECO:0000256" key="2">
    <source>
        <dbReference type="ARBA" id="ARBA00012534"/>
    </source>
</evidence>
<dbReference type="PRINTS" id="PR00996">
    <property type="entry name" value="CHERMTFRASE"/>
</dbReference>
<dbReference type="InterPro" id="IPR029063">
    <property type="entry name" value="SAM-dependent_MTases_sf"/>
</dbReference>
<dbReference type="InterPro" id="IPR022642">
    <property type="entry name" value="CheR_C"/>
</dbReference>
<feature type="active site" evidence="6">
    <location>
        <position position="46"/>
    </location>
</feature>
<dbReference type="EC" id="2.1.1.80" evidence="2"/>
<dbReference type="GO" id="GO:0032259">
    <property type="term" value="P:methylation"/>
    <property type="evidence" value="ECO:0007669"/>
    <property type="project" value="UniProtKB-KW"/>
</dbReference>
<comment type="catalytic activity">
    <reaction evidence="1">
        <text>L-glutamyl-[protein] + S-adenosyl-L-methionine = [protein]-L-glutamate 5-O-methyl ester + S-adenosyl-L-homocysteine</text>
        <dbReference type="Rhea" id="RHEA:24452"/>
        <dbReference type="Rhea" id="RHEA-COMP:10208"/>
        <dbReference type="Rhea" id="RHEA-COMP:10311"/>
        <dbReference type="ChEBI" id="CHEBI:29973"/>
        <dbReference type="ChEBI" id="CHEBI:57856"/>
        <dbReference type="ChEBI" id="CHEBI:59789"/>
        <dbReference type="ChEBI" id="CHEBI:82795"/>
        <dbReference type="EC" id="2.1.1.80"/>
    </reaction>
</comment>
<dbReference type="Gene3D" id="3.40.50.150">
    <property type="entry name" value="Vaccinia Virus protein VP39"/>
    <property type="match status" value="1"/>
</dbReference>
<sequence>MTTKKNNMRSQKQNPMPEQLSNSSSIVEKNVKPKSNSPFIVAIGASAGGLEALKNLFSRSKTNENLAFTIVTHLSPDKESVLPELLQQYTPLKVLPMSNYQKVEANHVYVLPPGNTVLIRKGILHLAPITPDTKMHPIDAFFCSLAEDQGLKSICIILSGAGNDGTIGLRAIAKQKGLVIAQMAKSAAYDVMPKSAINTGLVDYIFLPQQIYPFLISYIAYFENNKTLLPASISDEIQQILILLKTNTGHDFSLYKPNTIFRRIQKRLSILQIENLSDYMQYLQQHLTEIQILFKELLINVTHFFRDPEAFDALKEILLEKILSNKSQSENLRIWIPGCSTGEEVYSIAIILQECMEQLKCHFKVQIFGTDIDEEAIEIARAGIFSLEIKKDVSEERLKRFFIRDENSYKINLDIRKMIIFAVQNVIKDPPFTNLDLLSCRNLLIYLSSQLQKRLFSLFHYSLKPDGLLLLGTSEAISSSVDLFTILNRQWKIFQRKGGATAYNSTMHLPYAAQHSESMNLHIMEKNNQGSKPSLSHLVEHILLDNYTPASFVLDENGNIIYIYGRTSKFIEFASGEVHLNFINMIRTELKSKVLSAMRKASASQKEETLIGLPLKEGAEFRYVNIRIRPIFEAKSFNRMLLLLVFEELPAIVPHNELSKQEKKGELGKKIIQLEQEFKYTKESLQSTIEELETSNEELKSSNEELQSTNEELQSTNEEIETSKEELQSLNEELTTVNSELESRIEQLSSANDDIKNLLDNTEIATIFLDKDLCIKRFTPRATDIINLIPTDVGRPINHIVSNLQYDKLTDDARKVLKTLESKTIEVVDKSGRWYVIRIIPYRTVNNIIDGIVITFLNIHNQKKAENELIKIEDELKASKAIEVQLINILPYPVLLLDKHFKVFLANNRFNERFLEHNESIIGQNIFKLKLKFDRNKLNHFLEKFLSKQDLHCEGELELSNTAVCQITVQKISGSLLLIQFKTDSL</sequence>
<dbReference type="Pfam" id="PF01739">
    <property type="entry name" value="CheR"/>
    <property type="match status" value="1"/>
</dbReference>
<feature type="active site" evidence="6">
    <location>
        <position position="73"/>
    </location>
</feature>
<dbReference type="Pfam" id="PF13596">
    <property type="entry name" value="PAS_10"/>
    <property type="match status" value="1"/>
</dbReference>
<dbReference type="PATRIC" id="fig|447.4.peg.3414"/>
<dbReference type="STRING" id="447.Lboz_3196"/>
<name>A0A0W0RF24_LEGBO</name>
<keyword evidence="3 11" id="KW-0489">Methyltransferase</keyword>
<dbReference type="Gene3D" id="1.10.155.10">
    <property type="entry name" value="Chemotaxis receptor methyltransferase CheR, N-terminal domain"/>
    <property type="match status" value="1"/>
</dbReference>
<dbReference type="CDD" id="cd16434">
    <property type="entry name" value="CheB-CheR_fusion"/>
    <property type="match status" value="1"/>
</dbReference>
<evidence type="ECO:0000313" key="11">
    <source>
        <dbReference type="EMBL" id="KTC69680.1"/>
    </source>
</evidence>
<dbReference type="GO" id="GO:0006935">
    <property type="term" value="P:chemotaxis"/>
    <property type="evidence" value="ECO:0007669"/>
    <property type="project" value="UniProtKB-UniRule"/>
</dbReference>
<dbReference type="SMART" id="SM00138">
    <property type="entry name" value="MeTrc"/>
    <property type="match status" value="1"/>
</dbReference>
<evidence type="ECO:0000256" key="5">
    <source>
        <dbReference type="ARBA" id="ARBA00022691"/>
    </source>
</evidence>
<evidence type="ECO:0000256" key="4">
    <source>
        <dbReference type="ARBA" id="ARBA00022679"/>
    </source>
</evidence>
<evidence type="ECO:0000313" key="12">
    <source>
        <dbReference type="Proteomes" id="UP000054695"/>
    </source>
</evidence>
<dbReference type="InterPro" id="IPR035965">
    <property type="entry name" value="PAS-like_dom_sf"/>
</dbReference>
<gene>
    <name evidence="11" type="ORF">Lboz_3196</name>
</gene>
<reference evidence="11 12" key="1">
    <citation type="submission" date="2015-11" db="EMBL/GenBank/DDBJ databases">
        <title>Genomic analysis of 38 Legionella species identifies large and diverse effector repertoires.</title>
        <authorList>
            <person name="Burstein D."/>
            <person name="Amaro F."/>
            <person name="Zusman T."/>
            <person name="Lifshitz Z."/>
            <person name="Cohen O."/>
            <person name="Gilbert J.A."/>
            <person name="Pupko T."/>
            <person name="Shuman H.A."/>
            <person name="Segal G."/>
        </authorList>
    </citation>
    <scope>NUCLEOTIDE SEQUENCE [LARGE SCALE GENOMIC DNA]</scope>
    <source>
        <strain evidence="11 12">WIGA</strain>
    </source>
</reference>
<keyword evidence="6" id="KW-0145">Chemotaxis</keyword>
<dbReference type="InterPro" id="IPR000780">
    <property type="entry name" value="CheR_MeTrfase"/>
</dbReference>
<evidence type="ECO:0000256" key="6">
    <source>
        <dbReference type="PROSITE-ProRule" id="PRU00050"/>
    </source>
</evidence>
<dbReference type="SUPFAM" id="SSF55785">
    <property type="entry name" value="PYP-like sensor domain (PAS domain)"/>
    <property type="match status" value="2"/>
</dbReference>
<dbReference type="SUPFAM" id="SSF47757">
    <property type="entry name" value="Chemotaxis receptor methyltransferase CheR, N-terminal domain"/>
    <property type="match status" value="1"/>
</dbReference>
<evidence type="ECO:0000259" key="10">
    <source>
        <dbReference type="PROSITE" id="PS50123"/>
    </source>
</evidence>
<proteinExistence type="predicted"/>
<dbReference type="Pfam" id="PF03705">
    <property type="entry name" value="CheR_N"/>
    <property type="match status" value="1"/>
</dbReference>
<dbReference type="GO" id="GO:0005737">
    <property type="term" value="C:cytoplasm"/>
    <property type="evidence" value="ECO:0007669"/>
    <property type="project" value="InterPro"/>
</dbReference>
<dbReference type="PROSITE" id="PS50122">
    <property type="entry name" value="CHEB"/>
    <property type="match status" value="1"/>
</dbReference>
<keyword evidence="6" id="KW-0378">Hydrolase</keyword>
<feature type="domain" description="CheB-type methylesterase" evidence="9">
    <location>
        <begin position="33"/>
        <end position="222"/>
    </location>
</feature>
<dbReference type="InterPro" id="IPR022641">
    <property type="entry name" value="CheR_N"/>
</dbReference>
<dbReference type="AlphaFoldDB" id="A0A0W0RF24"/>